<comment type="caution">
    <text evidence="2">The sequence shown here is derived from an EMBL/GenBank/DDBJ whole genome shotgun (WGS) entry which is preliminary data.</text>
</comment>
<sequence>MIEGLFDRAASIFERRFLKNAFLPVLLLGPAVAAPILMQGDRLSALVSWWNAQSLTVQFIALAGYFTISWFGAAIVSSQWRNIIRLYEGYPLTRLPTFFFARQAEERHRAARRRIIDSSVNADLAVYRVYPDEQHVLPTRLGNVLRAAELYPMRRYGADLIIVWSRLYYVLPRDMIDDVEDARATLEFSLVLSLWFAAFGFGGPLVAYTTGSSMSVGFLCFFGGILLAYLLYLSAISAATEYGEHLRSAFELHRFDLLARYRLPFPNNLQEERAQWRHLMSFIVSGAEPNWRYISNDAVAFDDRQPL</sequence>
<evidence type="ECO:0000313" key="2">
    <source>
        <dbReference type="EMBL" id="NAS20398.1"/>
    </source>
</evidence>
<name>A0A7C9NDW0_9ACTN</name>
<dbReference type="RefSeq" id="WP_161477908.1">
    <property type="nucleotide sequence ID" value="NZ_WXEW01000001.1"/>
</dbReference>
<protein>
    <submittedName>
        <fullName evidence="2">Uncharacterized protein</fullName>
    </submittedName>
</protein>
<keyword evidence="1" id="KW-0812">Transmembrane</keyword>
<feature type="transmembrane region" description="Helical" evidence="1">
    <location>
        <begin position="57"/>
        <end position="76"/>
    </location>
</feature>
<gene>
    <name evidence="2" type="ORF">GT755_01710</name>
</gene>
<keyword evidence="1" id="KW-1133">Transmembrane helix</keyword>
<proteinExistence type="predicted"/>
<dbReference type="AlphaFoldDB" id="A0A7C9NDW0"/>
<feature type="transmembrane region" description="Helical" evidence="1">
    <location>
        <begin position="214"/>
        <end position="232"/>
    </location>
</feature>
<feature type="transmembrane region" description="Helical" evidence="1">
    <location>
        <begin position="188"/>
        <end position="208"/>
    </location>
</feature>
<accession>A0A7C9NDW0</accession>
<dbReference type="Proteomes" id="UP000479526">
    <property type="component" value="Unassembled WGS sequence"/>
</dbReference>
<keyword evidence="1" id="KW-0472">Membrane</keyword>
<organism evidence="2 3">
    <name type="scientific">Herbidospora solisilvae</name>
    <dbReference type="NCBI Taxonomy" id="2696284"/>
    <lineage>
        <taxon>Bacteria</taxon>
        <taxon>Bacillati</taxon>
        <taxon>Actinomycetota</taxon>
        <taxon>Actinomycetes</taxon>
        <taxon>Streptosporangiales</taxon>
        <taxon>Streptosporangiaceae</taxon>
        <taxon>Herbidospora</taxon>
    </lineage>
</organism>
<keyword evidence="3" id="KW-1185">Reference proteome</keyword>
<evidence type="ECO:0000313" key="3">
    <source>
        <dbReference type="Proteomes" id="UP000479526"/>
    </source>
</evidence>
<reference evidence="2 3" key="1">
    <citation type="submission" date="2020-01" db="EMBL/GenBank/DDBJ databases">
        <title>Herbidospora sp. NEAU-GS84 nov., a novel actinomycete isolated from soil.</title>
        <authorList>
            <person name="Han L."/>
        </authorList>
    </citation>
    <scope>NUCLEOTIDE SEQUENCE [LARGE SCALE GENOMIC DNA]</scope>
    <source>
        <strain evidence="2 3">NEAU-GS84</strain>
    </source>
</reference>
<dbReference type="EMBL" id="WXEW01000001">
    <property type="protein sequence ID" value="NAS20398.1"/>
    <property type="molecule type" value="Genomic_DNA"/>
</dbReference>
<evidence type="ECO:0000256" key="1">
    <source>
        <dbReference type="SAM" id="Phobius"/>
    </source>
</evidence>